<evidence type="ECO:0000313" key="3">
    <source>
        <dbReference type="Proteomes" id="UP000320300"/>
    </source>
</evidence>
<dbReference type="InterPro" id="IPR010982">
    <property type="entry name" value="Lambda_DNA-bd_dom_sf"/>
</dbReference>
<evidence type="ECO:0000259" key="1">
    <source>
        <dbReference type="PROSITE" id="PS50943"/>
    </source>
</evidence>
<gene>
    <name evidence="2" type="ORF">SAMN06265348_113202</name>
</gene>
<proteinExistence type="predicted"/>
<feature type="domain" description="HTH cro/C1-type" evidence="1">
    <location>
        <begin position="13"/>
        <end position="69"/>
    </location>
</feature>
<dbReference type="Proteomes" id="UP000320300">
    <property type="component" value="Unassembled WGS sequence"/>
</dbReference>
<dbReference type="EMBL" id="FXTN01000013">
    <property type="protein sequence ID" value="SMO96978.1"/>
    <property type="molecule type" value="Genomic_DNA"/>
</dbReference>
<dbReference type="InterPro" id="IPR001387">
    <property type="entry name" value="Cro/C1-type_HTH"/>
</dbReference>
<dbReference type="SMART" id="SM00530">
    <property type="entry name" value="HTH_XRE"/>
    <property type="match status" value="1"/>
</dbReference>
<dbReference type="Gene3D" id="1.10.260.40">
    <property type="entry name" value="lambda repressor-like DNA-binding domains"/>
    <property type="match status" value="1"/>
</dbReference>
<dbReference type="AlphaFoldDB" id="A0A521FL88"/>
<accession>A0A521FL88</accession>
<dbReference type="PROSITE" id="PS50943">
    <property type="entry name" value="HTH_CROC1"/>
    <property type="match status" value="1"/>
</dbReference>
<name>A0A521FL88_9SPHI</name>
<dbReference type="CDD" id="cd00093">
    <property type="entry name" value="HTH_XRE"/>
    <property type="match status" value="1"/>
</dbReference>
<sequence length="94" mass="11020">MMLHLEQFIIDRITQFRLQMRLTQKELGKIIKVSASFISNVENPRSTAKYNLRHIALLSENFRLKPVFFLLTASEYAKIDPDYNESGIFPVPIY</sequence>
<reference evidence="2 3" key="1">
    <citation type="submission" date="2017-05" db="EMBL/GenBank/DDBJ databases">
        <authorList>
            <person name="Varghese N."/>
            <person name="Submissions S."/>
        </authorList>
    </citation>
    <scope>NUCLEOTIDE SEQUENCE [LARGE SCALE GENOMIC DNA]</scope>
    <source>
        <strain evidence="2 3">DSM 19036</strain>
    </source>
</reference>
<organism evidence="2 3">
    <name type="scientific">Pedobacter westerhofensis</name>
    <dbReference type="NCBI Taxonomy" id="425512"/>
    <lineage>
        <taxon>Bacteria</taxon>
        <taxon>Pseudomonadati</taxon>
        <taxon>Bacteroidota</taxon>
        <taxon>Sphingobacteriia</taxon>
        <taxon>Sphingobacteriales</taxon>
        <taxon>Sphingobacteriaceae</taxon>
        <taxon>Pedobacter</taxon>
    </lineage>
</organism>
<dbReference type="SUPFAM" id="SSF47413">
    <property type="entry name" value="lambda repressor-like DNA-binding domains"/>
    <property type="match status" value="1"/>
</dbReference>
<evidence type="ECO:0000313" key="2">
    <source>
        <dbReference type="EMBL" id="SMO96978.1"/>
    </source>
</evidence>
<keyword evidence="3" id="KW-1185">Reference proteome</keyword>
<protein>
    <recommendedName>
        <fullName evidence="1">HTH cro/C1-type domain-containing protein</fullName>
    </recommendedName>
</protein>
<dbReference type="GO" id="GO:0003677">
    <property type="term" value="F:DNA binding"/>
    <property type="evidence" value="ECO:0007669"/>
    <property type="project" value="InterPro"/>
</dbReference>